<keyword evidence="8" id="KW-0012">Acyltransferase</keyword>
<reference evidence="13 14" key="2">
    <citation type="journal article" date="2019" name="G3 (Bethesda)">
        <title>Hybrid Assembly of the Genome of the Entomopathogenic Nematode Steinernema carpocapsae Identifies the X-Chromosome.</title>
        <authorList>
            <person name="Serra L."/>
            <person name="Macchietto M."/>
            <person name="Macias-Munoz A."/>
            <person name="McGill C.J."/>
            <person name="Rodriguez I.M."/>
            <person name="Rodriguez B."/>
            <person name="Murad R."/>
            <person name="Mortazavi A."/>
        </authorList>
    </citation>
    <scope>NUCLEOTIDE SEQUENCE [LARGE SCALE GENOMIC DNA]</scope>
    <source>
        <strain evidence="13 14">ALL</strain>
    </source>
</reference>
<evidence type="ECO:0000256" key="4">
    <source>
        <dbReference type="ARBA" id="ARBA00022679"/>
    </source>
</evidence>
<evidence type="ECO:0000256" key="5">
    <source>
        <dbReference type="ARBA" id="ARBA00022823"/>
    </source>
</evidence>
<reference evidence="13 14" key="1">
    <citation type="journal article" date="2015" name="Genome Biol.">
        <title>Comparative genomics of Steinernema reveals deeply conserved gene regulatory networks.</title>
        <authorList>
            <person name="Dillman A.R."/>
            <person name="Macchietto M."/>
            <person name="Porter C.F."/>
            <person name="Rogers A."/>
            <person name="Williams B."/>
            <person name="Antoshechkin I."/>
            <person name="Lee M.M."/>
            <person name="Goodwin Z."/>
            <person name="Lu X."/>
            <person name="Lewis E.E."/>
            <person name="Goodrich-Blair H."/>
            <person name="Stock S.P."/>
            <person name="Adams B.J."/>
            <person name="Sternberg P.W."/>
            <person name="Mortazavi A."/>
        </authorList>
    </citation>
    <scope>NUCLEOTIDE SEQUENCE [LARGE SCALE GENOMIC DNA]</scope>
    <source>
        <strain evidence="13 14">ALL</strain>
    </source>
</reference>
<evidence type="ECO:0000256" key="10">
    <source>
        <dbReference type="ARBA" id="ARBA00039275"/>
    </source>
</evidence>
<evidence type="ECO:0000313" key="13">
    <source>
        <dbReference type="EMBL" id="TKR59793.1"/>
    </source>
</evidence>
<evidence type="ECO:0000256" key="8">
    <source>
        <dbReference type="ARBA" id="ARBA00023315"/>
    </source>
</evidence>
<dbReference type="PROSITE" id="PS00189">
    <property type="entry name" value="LIPOYL"/>
    <property type="match status" value="1"/>
</dbReference>
<dbReference type="Pfam" id="PF00364">
    <property type="entry name" value="Biotin_lipoyl"/>
    <property type="match status" value="1"/>
</dbReference>
<dbReference type="PANTHER" id="PTHR43178">
    <property type="entry name" value="DIHYDROLIPOAMIDE ACETYLTRANSFERASE COMPONENT OF PYRUVATE DEHYDROGENASE COMPLEX"/>
    <property type="match status" value="1"/>
</dbReference>
<dbReference type="FunFam" id="2.40.50.100:FF:000013">
    <property type="entry name" value="Dihydrolipoamide acetyltransferase component of pyruvate dehydrogenase complex"/>
    <property type="match status" value="1"/>
</dbReference>
<keyword evidence="14" id="KW-1185">Reference proteome</keyword>
<sequence length="158" mass="17822">MCRKGAPLLIRIGEQIFNHTTSRKIEITDGQQNVIRSSSPFRLRRLVVSGRSSCSSPCAMFWFQRCSTAAAARFVSLRTLHTTQLAYGPIVPFKLSDIGEGIAEVQVKEWHIKVGDRVNQFDNICEVQSDKAAVSITSRYDGLIKKLWTTWPRANFFG</sequence>
<organism evidence="13 14">
    <name type="scientific">Steinernema carpocapsae</name>
    <name type="common">Entomopathogenic nematode</name>
    <dbReference type="NCBI Taxonomy" id="34508"/>
    <lineage>
        <taxon>Eukaryota</taxon>
        <taxon>Metazoa</taxon>
        <taxon>Ecdysozoa</taxon>
        <taxon>Nematoda</taxon>
        <taxon>Chromadorea</taxon>
        <taxon>Rhabditida</taxon>
        <taxon>Tylenchina</taxon>
        <taxon>Panagrolaimomorpha</taxon>
        <taxon>Strongyloidoidea</taxon>
        <taxon>Steinernematidae</taxon>
        <taxon>Steinernema</taxon>
    </lineage>
</organism>
<dbReference type="PROSITE" id="PS50968">
    <property type="entry name" value="BIOTINYL_LIPOYL"/>
    <property type="match status" value="1"/>
</dbReference>
<proteinExistence type="inferred from homology"/>
<evidence type="ECO:0000256" key="2">
    <source>
        <dbReference type="ARBA" id="ARBA00004305"/>
    </source>
</evidence>
<dbReference type="GO" id="GO:0016407">
    <property type="term" value="F:acetyltransferase activity"/>
    <property type="evidence" value="ECO:0007669"/>
    <property type="project" value="TreeGrafter"/>
</dbReference>
<dbReference type="PANTHER" id="PTHR43178:SF5">
    <property type="entry name" value="LIPOAMIDE ACYLTRANSFERASE COMPONENT OF BRANCHED-CHAIN ALPHA-KETO ACID DEHYDROGENASE COMPLEX, MITOCHONDRIAL"/>
    <property type="match status" value="1"/>
</dbReference>
<dbReference type="GO" id="GO:0043754">
    <property type="term" value="F:dihydrolipoamide branched chain acyltransferase activity"/>
    <property type="evidence" value="ECO:0007669"/>
    <property type="project" value="UniProtKB-EC"/>
</dbReference>
<dbReference type="EC" id="2.3.1.168" evidence="9"/>
<keyword evidence="5" id="KW-0450">Lipoyl</keyword>
<evidence type="ECO:0000313" key="14">
    <source>
        <dbReference type="Proteomes" id="UP000298663"/>
    </source>
</evidence>
<protein>
    <recommendedName>
        <fullName evidence="10">Lipoamide acyltransferase component of branched-chain alpha-keto acid dehydrogenase complex, mitochondrial</fullName>
        <ecNumber evidence="9">2.3.1.168</ecNumber>
    </recommendedName>
    <alternativeName>
        <fullName evidence="11">Branched-chain alpha-keto acid dehydrogenase complex component E2</fullName>
    </alternativeName>
</protein>
<evidence type="ECO:0000259" key="12">
    <source>
        <dbReference type="PROSITE" id="PS50968"/>
    </source>
</evidence>
<dbReference type="InterPro" id="IPR011053">
    <property type="entry name" value="Single_hybrid_motif"/>
</dbReference>
<evidence type="ECO:0000256" key="1">
    <source>
        <dbReference type="ARBA" id="ARBA00001938"/>
    </source>
</evidence>
<comment type="caution">
    <text evidence="13">The sequence shown here is derived from an EMBL/GenBank/DDBJ whole genome shotgun (WGS) entry which is preliminary data.</text>
</comment>
<dbReference type="Gene3D" id="2.40.50.100">
    <property type="match status" value="1"/>
</dbReference>
<dbReference type="EMBL" id="AZBU02000012">
    <property type="protein sequence ID" value="TKR59793.1"/>
    <property type="molecule type" value="Genomic_DNA"/>
</dbReference>
<dbReference type="InterPro" id="IPR003016">
    <property type="entry name" value="2-oxoA_DH_lipoyl-BS"/>
</dbReference>
<accession>A0A4U5LUK0</accession>
<dbReference type="InterPro" id="IPR000089">
    <property type="entry name" value="Biotin_lipoyl"/>
</dbReference>
<feature type="domain" description="Lipoyl-binding" evidence="12">
    <location>
        <begin position="90"/>
        <end position="158"/>
    </location>
</feature>
<dbReference type="InterPro" id="IPR050743">
    <property type="entry name" value="2-oxoacid_DH_E2_comp"/>
</dbReference>
<keyword evidence="6" id="KW-0809">Transit peptide</keyword>
<keyword evidence="4" id="KW-0808">Transferase</keyword>
<comment type="subcellular location">
    <subcellularLocation>
        <location evidence="2">Mitochondrion matrix</location>
    </subcellularLocation>
</comment>
<evidence type="ECO:0000256" key="7">
    <source>
        <dbReference type="ARBA" id="ARBA00023128"/>
    </source>
</evidence>
<evidence type="ECO:0000256" key="11">
    <source>
        <dbReference type="ARBA" id="ARBA00042008"/>
    </source>
</evidence>
<dbReference type="AlphaFoldDB" id="A0A4U5LUK0"/>
<name>A0A4U5LUK0_STECR</name>
<dbReference type="SUPFAM" id="SSF51230">
    <property type="entry name" value="Single hybrid motif"/>
    <property type="match status" value="1"/>
</dbReference>
<evidence type="ECO:0000256" key="6">
    <source>
        <dbReference type="ARBA" id="ARBA00022946"/>
    </source>
</evidence>
<dbReference type="CDD" id="cd06849">
    <property type="entry name" value="lipoyl_domain"/>
    <property type="match status" value="1"/>
</dbReference>
<gene>
    <name evidence="13" type="ORF">L596_029414</name>
</gene>
<comment type="similarity">
    <text evidence="3">Belongs to the 2-oxoacid dehydrogenase family.</text>
</comment>
<dbReference type="GO" id="GO:0005759">
    <property type="term" value="C:mitochondrial matrix"/>
    <property type="evidence" value="ECO:0007669"/>
    <property type="project" value="UniProtKB-SubCell"/>
</dbReference>
<keyword evidence="7" id="KW-0496">Mitochondrion</keyword>
<evidence type="ECO:0000256" key="3">
    <source>
        <dbReference type="ARBA" id="ARBA00007317"/>
    </source>
</evidence>
<comment type="cofactor">
    <cofactor evidence="1">
        <name>(R)-lipoate</name>
        <dbReference type="ChEBI" id="CHEBI:83088"/>
    </cofactor>
</comment>
<dbReference type="GO" id="GO:0031405">
    <property type="term" value="F:lipoic acid binding"/>
    <property type="evidence" value="ECO:0007669"/>
    <property type="project" value="TreeGrafter"/>
</dbReference>
<evidence type="ECO:0000256" key="9">
    <source>
        <dbReference type="ARBA" id="ARBA00038880"/>
    </source>
</evidence>
<dbReference type="Proteomes" id="UP000298663">
    <property type="component" value="Unassembled WGS sequence"/>
</dbReference>